<feature type="region of interest" description="Disordered" evidence="9">
    <location>
        <begin position="724"/>
        <end position="749"/>
    </location>
</feature>
<dbReference type="PROSITE" id="PS50103">
    <property type="entry name" value="ZF_C3H1"/>
    <property type="match status" value="1"/>
</dbReference>
<evidence type="ECO:0000256" key="4">
    <source>
        <dbReference type="ARBA" id="ARBA00022833"/>
    </source>
</evidence>
<dbReference type="Proteomes" id="UP000095009">
    <property type="component" value="Unassembled WGS sequence"/>
</dbReference>
<dbReference type="Gene3D" id="3.30.70.330">
    <property type="match status" value="1"/>
</dbReference>
<feature type="compositionally biased region" description="Low complexity" evidence="9">
    <location>
        <begin position="528"/>
        <end position="540"/>
    </location>
</feature>
<dbReference type="CDD" id="cd16618">
    <property type="entry name" value="mRING-HC-C4C4_CNOT4"/>
    <property type="match status" value="1"/>
</dbReference>
<dbReference type="InterPro" id="IPR034261">
    <property type="entry name" value="CNOT4_RRM"/>
</dbReference>
<dbReference type="GO" id="GO:0030014">
    <property type="term" value="C:CCR4-NOT complex"/>
    <property type="evidence" value="ECO:0007669"/>
    <property type="project" value="InterPro"/>
</dbReference>
<keyword evidence="3 8" id="KW-0863">Zinc-finger</keyword>
<dbReference type="SMART" id="SM00361">
    <property type="entry name" value="RRM_1"/>
    <property type="match status" value="1"/>
</dbReference>
<comment type="subcellular location">
    <subcellularLocation>
        <location evidence="1">Nucleus</location>
    </subcellularLocation>
</comment>
<dbReference type="InterPro" id="IPR035979">
    <property type="entry name" value="RBD_domain_sf"/>
</dbReference>
<feature type="region of interest" description="Disordered" evidence="9">
    <location>
        <begin position="496"/>
        <end position="540"/>
    </location>
</feature>
<feature type="zinc finger region" description="C3H1-type" evidence="8">
    <location>
        <begin position="352"/>
        <end position="379"/>
    </location>
</feature>
<dbReference type="GO" id="GO:0003723">
    <property type="term" value="F:RNA binding"/>
    <property type="evidence" value="ECO:0007669"/>
    <property type="project" value="UniProtKB-KW"/>
</dbReference>
<feature type="domain" description="C3H1-type" evidence="11">
    <location>
        <begin position="352"/>
        <end position="379"/>
    </location>
</feature>
<accession>A0A1E3PJZ4</accession>
<dbReference type="InterPro" id="IPR039780">
    <property type="entry name" value="Mot2"/>
</dbReference>
<evidence type="ECO:0000256" key="8">
    <source>
        <dbReference type="PROSITE-ProRule" id="PRU00723"/>
    </source>
</evidence>
<keyword evidence="5" id="KW-0694">RNA-binding</keyword>
<evidence type="ECO:0000256" key="3">
    <source>
        <dbReference type="ARBA" id="ARBA00022771"/>
    </source>
</evidence>
<dbReference type="InterPro" id="IPR000571">
    <property type="entry name" value="Znf_CCCH"/>
</dbReference>
<dbReference type="STRING" id="857566.A0A1E3PJZ4"/>
<dbReference type="GO" id="GO:0008270">
    <property type="term" value="F:zinc ion binding"/>
    <property type="evidence" value="ECO:0007669"/>
    <property type="project" value="UniProtKB-KW"/>
</dbReference>
<dbReference type="AlphaFoldDB" id="A0A1E3PJZ4"/>
<reference evidence="12 13" key="1">
    <citation type="journal article" date="2016" name="Proc. Natl. Acad. Sci. U.S.A.">
        <title>Comparative genomics of biotechnologically important yeasts.</title>
        <authorList>
            <person name="Riley R."/>
            <person name="Haridas S."/>
            <person name="Wolfe K.H."/>
            <person name="Lopes M.R."/>
            <person name="Hittinger C.T."/>
            <person name="Goeker M."/>
            <person name="Salamov A.A."/>
            <person name="Wisecaver J.H."/>
            <person name="Long T.M."/>
            <person name="Calvey C.H."/>
            <person name="Aerts A.L."/>
            <person name="Barry K.W."/>
            <person name="Choi C."/>
            <person name="Clum A."/>
            <person name="Coughlan A.Y."/>
            <person name="Deshpande S."/>
            <person name="Douglass A.P."/>
            <person name="Hanson S.J."/>
            <person name="Klenk H.-P."/>
            <person name="LaButti K.M."/>
            <person name="Lapidus A."/>
            <person name="Lindquist E.A."/>
            <person name="Lipzen A.M."/>
            <person name="Meier-Kolthoff J.P."/>
            <person name="Ohm R.A."/>
            <person name="Otillar R.P."/>
            <person name="Pangilinan J.L."/>
            <person name="Peng Y."/>
            <person name="Rokas A."/>
            <person name="Rosa C.A."/>
            <person name="Scheuner C."/>
            <person name="Sibirny A.A."/>
            <person name="Slot J.C."/>
            <person name="Stielow J.B."/>
            <person name="Sun H."/>
            <person name="Kurtzman C.P."/>
            <person name="Blackwell M."/>
            <person name="Grigoriev I.V."/>
            <person name="Jeffries T.W."/>
        </authorList>
    </citation>
    <scope>NUCLEOTIDE SEQUENCE [LARGE SCALE GENOMIC DNA]</scope>
    <source>
        <strain evidence="12 13">DSM 6958</strain>
    </source>
</reference>
<feature type="compositionally biased region" description="Basic and acidic residues" evidence="9">
    <location>
        <begin position="49"/>
        <end position="59"/>
    </location>
</feature>
<evidence type="ECO:0000313" key="12">
    <source>
        <dbReference type="EMBL" id="ODQ65735.1"/>
    </source>
</evidence>
<gene>
    <name evidence="12" type="ORF">NADFUDRAFT_82713</name>
</gene>
<evidence type="ECO:0000259" key="10">
    <source>
        <dbReference type="PROSITE" id="PS50089"/>
    </source>
</evidence>
<dbReference type="CDD" id="cd12438">
    <property type="entry name" value="RRM_CNOT4"/>
    <property type="match status" value="1"/>
</dbReference>
<dbReference type="SUPFAM" id="SSF57850">
    <property type="entry name" value="RING/U-box"/>
    <property type="match status" value="1"/>
</dbReference>
<feature type="compositionally biased region" description="Basic and acidic residues" evidence="9">
    <location>
        <begin position="148"/>
        <end position="168"/>
    </location>
</feature>
<dbReference type="SUPFAM" id="SSF54928">
    <property type="entry name" value="RNA-binding domain, RBD"/>
    <property type="match status" value="1"/>
</dbReference>
<evidence type="ECO:0000313" key="13">
    <source>
        <dbReference type="Proteomes" id="UP000095009"/>
    </source>
</evidence>
<dbReference type="PROSITE" id="PS50089">
    <property type="entry name" value="ZF_RING_2"/>
    <property type="match status" value="1"/>
</dbReference>
<dbReference type="Pfam" id="PF14570">
    <property type="entry name" value="zf-RING_4"/>
    <property type="match status" value="1"/>
</dbReference>
<feature type="compositionally biased region" description="Basic residues" evidence="9">
    <location>
        <begin position="10"/>
        <end position="42"/>
    </location>
</feature>
<dbReference type="InterPro" id="IPR039515">
    <property type="entry name" value="NOT4_mRING-HC-C4C4"/>
</dbReference>
<dbReference type="FunFam" id="3.30.40.10:FF:000006">
    <property type="entry name" value="CCR4-NOT transcription complex subunit 4"/>
    <property type="match status" value="1"/>
</dbReference>
<evidence type="ECO:0000256" key="6">
    <source>
        <dbReference type="ARBA" id="ARBA00023054"/>
    </source>
</evidence>
<organism evidence="12 13">
    <name type="scientific">Nadsonia fulvescens var. elongata DSM 6958</name>
    <dbReference type="NCBI Taxonomy" id="857566"/>
    <lineage>
        <taxon>Eukaryota</taxon>
        <taxon>Fungi</taxon>
        <taxon>Dikarya</taxon>
        <taxon>Ascomycota</taxon>
        <taxon>Saccharomycotina</taxon>
        <taxon>Dipodascomycetes</taxon>
        <taxon>Dipodascales</taxon>
        <taxon>Dipodascales incertae sedis</taxon>
        <taxon>Nadsonia</taxon>
    </lineage>
</organism>
<name>A0A1E3PJZ4_9ASCO</name>
<evidence type="ECO:0000256" key="1">
    <source>
        <dbReference type="ARBA" id="ARBA00004123"/>
    </source>
</evidence>
<sequence>MYVKQDYHNNHHHNNHHHSSNHHHNSGNHSHSSHSNHNHSSHHYSSYDYDDRYSDDERHHGHSATQQSENDSSDDEDNTCPLCCEEFDLFDRGFKPCPCGYQICQFCYKNIRENPELNGKCPACRRGYDEKLAEYQTITPEEWKQYQIKKDAKEKRRKQREREQRKEVMVSSNGVVGALNGSGHNNSGSSINGNASGGISSVGANGVGGSTLSSIGSSNAAAAAAALNGIFGGLGMGKDGSGSYRKHLAGVRVIQKNLVYVIGYQSNSSIEELEKMLSSEDYFGRYGKIKKIVINKRFNNGPIGSGSGGGSTSSAPSLGIYVTYVRKEDAAKCIAAVDGSINDDGKYLRAAYGTTKYCSSYLKGQTCPNPNCMFLHEPGEEADGFYHGKSSETSNLHAAAGNQVQAVVGALNGKISRELSPMLLHAKLNGGNFGVGSLLSGSPVNSSSLQSSHNLVCQTPHEAEDHGVSALPATASWGSGLNKASPRVGGAKLNLATPPTSSASLVSTREGVSVPGTSTSLSPATSISTVPAMSTPASSTSALVSTPVLTKKEEPAIIVPKRAAPLAPMTSRLIDSILTGMEERFGERRSKKNNHKPRLVPEYTGVKFDQALFNTEELREIEGLPTFFTVFDHGELSDQVDSAFISADTNNNADADNDFYYYRLPNDMTAFSDKIEKRAMDFSVRSAAVFTLMEFEHGDGGHDEMSSVGDVGIVNLERAVPVSPPPGLNSEYISSPSNNYNGGSGSNSQELLARLMNGGRSR</sequence>
<dbReference type="InterPro" id="IPR012677">
    <property type="entry name" value="Nucleotide-bd_a/b_plait_sf"/>
</dbReference>
<feature type="compositionally biased region" description="Polar residues" evidence="9">
    <location>
        <begin position="515"/>
        <end position="527"/>
    </location>
</feature>
<dbReference type="GO" id="GO:0016567">
    <property type="term" value="P:protein ubiquitination"/>
    <property type="evidence" value="ECO:0007669"/>
    <property type="project" value="TreeGrafter"/>
</dbReference>
<evidence type="ECO:0000256" key="9">
    <source>
        <dbReference type="SAM" id="MobiDB-lite"/>
    </source>
</evidence>
<dbReference type="Gene3D" id="3.30.40.10">
    <property type="entry name" value="Zinc/RING finger domain, C3HC4 (zinc finger)"/>
    <property type="match status" value="1"/>
</dbReference>
<dbReference type="GO" id="GO:0004842">
    <property type="term" value="F:ubiquitin-protein transferase activity"/>
    <property type="evidence" value="ECO:0007669"/>
    <property type="project" value="InterPro"/>
</dbReference>
<feature type="region of interest" description="Disordered" evidence="9">
    <location>
        <begin position="148"/>
        <end position="169"/>
    </location>
</feature>
<keyword evidence="7" id="KW-0539">Nucleus</keyword>
<keyword evidence="6" id="KW-0175">Coiled coil</keyword>
<dbReference type="OrthoDB" id="1923159at2759"/>
<evidence type="ECO:0000259" key="11">
    <source>
        <dbReference type="PROSITE" id="PS50103"/>
    </source>
</evidence>
<dbReference type="GO" id="GO:0005634">
    <property type="term" value="C:nucleus"/>
    <property type="evidence" value="ECO:0007669"/>
    <property type="project" value="UniProtKB-SubCell"/>
</dbReference>
<evidence type="ECO:0008006" key="14">
    <source>
        <dbReference type="Google" id="ProtNLM"/>
    </source>
</evidence>
<evidence type="ECO:0000256" key="5">
    <source>
        <dbReference type="ARBA" id="ARBA00022884"/>
    </source>
</evidence>
<keyword evidence="4 8" id="KW-0862">Zinc</keyword>
<dbReference type="InterPro" id="IPR013083">
    <property type="entry name" value="Znf_RING/FYVE/PHD"/>
</dbReference>
<feature type="domain" description="RING-type" evidence="10">
    <location>
        <begin position="80"/>
        <end position="125"/>
    </location>
</feature>
<evidence type="ECO:0000256" key="7">
    <source>
        <dbReference type="ARBA" id="ARBA00023242"/>
    </source>
</evidence>
<dbReference type="InterPro" id="IPR003954">
    <property type="entry name" value="RRM_euk-type"/>
</dbReference>
<keyword evidence="2 8" id="KW-0479">Metal-binding</keyword>
<evidence type="ECO:0000256" key="2">
    <source>
        <dbReference type="ARBA" id="ARBA00022723"/>
    </source>
</evidence>
<dbReference type="EMBL" id="KV454409">
    <property type="protein sequence ID" value="ODQ65735.1"/>
    <property type="molecule type" value="Genomic_DNA"/>
</dbReference>
<dbReference type="PANTHER" id="PTHR12603">
    <property type="entry name" value="CCR4-NOT TRANSCRIPTION COMPLEX RELATED"/>
    <property type="match status" value="1"/>
</dbReference>
<proteinExistence type="predicted"/>
<keyword evidence="13" id="KW-1185">Reference proteome</keyword>
<feature type="compositionally biased region" description="Polar residues" evidence="9">
    <location>
        <begin position="497"/>
        <end position="507"/>
    </location>
</feature>
<dbReference type="InterPro" id="IPR001841">
    <property type="entry name" value="Znf_RING"/>
</dbReference>
<feature type="region of interest" description="Disordered" evidence="9">
    <location>
        <begin position="1"/>
        <end position="75"/>
    </location>
</feature>
<protein>
    <recommendedName>
        <fullName evidence="14">RING-type domain-containing protein</fullName>
    </recommendedName>
</protein>
<dbReference type="PANTHER" id="PTHR12603:SF0">
    <property type="entry name" value="CCR4-NOT TRANSCRIPTION COMPLEX SUBUNIT 4"/>
    <property type="match status" value="1"/>
</dbReference>